<comment type="caution">
    <text evidence="2">The sequence shown here is derived from an EMBL/GenBank/DDBJ whole genome shotgun (WGS) entry which is preliminary data.</text>
</comment>
<keyword evidence="1" id="KW-0732">Signal</keyword>
<keyword evidence="3" id="KW-1185">Reference proteome</keyword>
<dbReference type="Proteomes" id="UP000027586">
    <property type="component" value="Unassembled WGS sequence"/>
</dbReference>
<reference evidence="2" key="1">
    <citation type="submission" date="2013-08" db="EMBL/GenBank/DDBJ databases">
        <title>Gene expansion shapes genome architecture in the human pathogen Lichtheimia corymbifera: an evolutionary genomics analysis in the ancient terrestrial Mucorales (Mucoromycotina).</title>
        <authorList>
            <person name="Schwartze V.U."/>
            <person name="Winter S."/>
            <person name="Shelest E."/>
            <person name="Marcet-Houben M."/>
            <person name="Horn F."/>
            <person name="Wehner S."/>
            <person name="Hoffmann K."/>
            <person name="Riege K."/>
            <person name="Sammeth M."/>
            <person name="Nowrousian M."/>
            <person name="Valiante V."/>
            <person name="Linde J."/>
            <person name="Jacobsen I.D."/>
            <person name="Marz M."/>
            <person name="Brakhage A.A."/>
            <person name="Gabaldon T."/>
            <person name="Bocker S."/>
            <person name="Voigt K."/>
        </authorList>
    </citation>
    <scope>NUCLEOTIDE SEQUENCE [LARGE SCALE GENOMIC DNA]</scope>
    <source>
        <strain evidence="2">FSU 9682</strain>
    </source>
</reference>
<sequence>MRQRSLYVITTALLCTVVFILGVSARAGCNHDITAWTNEQLHGFMDKYGITRHPKDKSVSQSVADTVKYYKDAAATNAEIFGTKVDHVVDGLKNRLEQHRQLSENNIASVIEGIQHRLRRLELQGELSRDRVAETLDRMHREAVQKKIMTEGQWNDIYNDVLSSFEQRQAWYQRVFSRKTDEASSSLNRWLQGVHDRLITTASLTEKQADDVIANLRNSLVSTTDVSNLGNKRFYHHLKHELQKKGDLRKDQIKTVMDQLHDDVTAYKVFAMDYLGDKYSNAQEWADDMGRKIKDTGSYTMDRVYDWINYIDGHVRAYLPTVLGGHREFYEKDMHNAKDSAYDTIRSAVSSVAADWKGSASAAARSKASIEAEVSSSASSLHGEATDTINSWHKQFSDFWYDQEREFYRRMGYTEAQIEWVQRYLSKVFTDEKALTKSQVDRALENIAHYLEDTRTQSRAQVQHQIDQLRLLIEQWRHKACEKGHCY</sequence>
<feature type="signal peptide" evidence="1">
    <location>
        <begin position="1"/>
        <end position="25"/>
    </location>
</feature>
<protein>
    <submittedName>
        <fullName evidence="2">Uncharacterized protein</fullName>
    </submittedName>
</protein>
<dbReference type="OrthoDB" id="2378832at2759"/>
<gene>
    <name evidence="2" type="ORF">LCOR_06602.1</name>
</gene>
<organism evidence="2 3">
    <name type="scientific">Lichtheimia corymbifera JMRC:FSU:9682</name>
    <dbReference type="NCBI Taxonomy" id="1263082"/>
    <lineage>
        <taxon>Eukaryota</taxon>
        <taxon>Fungi</taxon>
        <taxon>Fungi incertae sedis</taxon>
        <taxon>Mucoromycota</taxon>
        <taxon>Mucoromycotina</taxon>
        <taxon>Mucoromycetes</taxon>
        <taxon>Mucorales</taxon>
        <taxon>Lichtheimiaceae</taxon>
        <taxon>Lichtheimia</taxon>
    </lineage>
</organism>
<evidence type="ECO:0000256" key="1">
    <source>
        <dbReference type="SAM" id="SignalP"/>
    </source>
</evidence>
<dbReference type="VEuPathDB" id="FungiDB:LCOR_06602.1"/>
<name>A0A068S2I7_9FUNG</name>
<dbReference type="EMBL" id="CBTN010000029">
    <property type="protein sequence ID" value="CDH55461.1"/>
    <property type="molecule type" value="Genomic_DNA"/>
</dbReference>
<evidence type="ECO:0000313" key="2">
    <source>
        <dbReference type="EMBL" id="CDH55461.1"/>
    </source>
</evidence>
<accession>A0A068S2I7</accession>
<dbReference type="AlphaFoldDB" id="A0A068S2I7"/>
<feature type="chain" id="PRO_5001652880" evidence="1">
    <location>
        <begin position="26"/>
        <end position="487"/>
    </location>
</feature>
<proteinExistence type="predicted"/>
<evidence type="ECO:0000313" key="3">
    <source>
        <dbReference type="Proteomes" id="UP000027586"/>
    </source>
</evidence>